<sequence>MDANDVRRAWEDRSGEFSPEYYAYYGPNETSTAIRRQFEARVETEAAVLELGCGPGRHLAHLRDHGFENLHGIDINADSFEVMAEAYPGLAADGTFYADAIEDVVTEFNDGQFDVTYSIETLQHIHPDDEWVFEEVARATSELLVTVENEGDERVPPDERGVNEHEYDFPLYYRDWERVFTQFGFDQVDVERGERDTLRVFERRPA</sequence>
<dbReference type="AlphaFoldDB" id="A0A6A8G7G0"/>
<comment type="caution">
    <text evidence="2">The sequence shown here is derived from an EMBL/GenBank/DDBJ whole genome shotgun (WGS) entry which is preliminary data.</text>
</comment>
<organism evidence="2 3">
    <name type="scientific">Haloferax marinum</name>
    <dbReference type="NCBI Taxonomy" id="2666143"/>
    <lineage>
        <taxon>Archaea</taxon>
        <taxon>Methanobacteriati</taxon>
        <taxon>Methanobacteriota</taxon>
        <taxon>Stenosarchaea group</taxon>
        <taxon>Halobacteria</taxon>
        <taxon>Halobacteriales</taxon>
        <taxon>Haloferacaceae</taxon>
        <taxon>Haloferax</taxon>
    </lineage>
</organism>
<dbReference type="Gene3D" id="3.40.50.150">
    <property type="entry name" value="Vaccinia Virus protein VP39"/>
    <property type="match status" value="1"/>
</dbReference>
<evidence type="ECO:0000259" key="1">
    <source>
        <dbReference type="Pfam" id="PF13649"/>
    </source>
</evidence>
<keyword evidence="3" id="KW-1185">Reference proteome</keyword>
<dbReference type="Proteomes" id="UP000443423">
    <property type="component" value="Unassembled WGS sequence"/>
</dbReference>
<gene>
    <name evidence="2" type="ORF">GJR99_11640</name>
</gene>
<evidence type="ECO:0000313" key="3">
    <source>
        <dbReference type="Proteomes" id="UP000443423"/>
    </source>
</evidence>
<dbReference type="GO" id="GO:0008168">
    <property type="term" value="F:methyltransferase activity"/>
    <property type="evidence" value="ECO:0007669"/>
    <property type="project" value="UniProtKB-KW"/>
</dbReference>
<dbReference type="SUPFAM" id="SSF53335">
    <property type="entry name" value="S-adenosyl-L-methionine-dependent methyltransferases"/>
    <property type="match status" value="1"/>
</dbReference>
<proteinExistence type="predicted"/>
<dbReference type="RefSeq" id="WP_151112331.1">
    <property type="nucleotide sequence ID" value="NZ_WKJQ01000001.1"/>
</dbReference>
<keyword evidence="2" id="KW-0808">Transferase</keyword>
<dbReference type="EMBL" id="WKJQ01000001">
    <property type="protein sequence ID" value="MRW97220.1"/>
    <property type="molecule type" value="Genomic_DNA"/>
</dbReference>
<accession>A0A6A8G7G0</accession>
<protein>
    <submittedName>
        <fullName evidence="2">Methyltransferase domain-containing protein</fullName>
    </submittedName>
</protein>
<dbReference type="GO" id="GO:0032259">
    <property type="term" value="P:methylation"/>
    <property type="evidence" value="ECO:0007669"/>
    <property type="project" value="UniProtKB-KW"/>
</dbReference>
<dbReference type="InterPro" id="IPR041698">
    <property type="entry name" value="Methyltransf_25"/>
</dbReference>
<dbReference type="InterPro" id="IPR029063">
    <property type="entry name" value="SAM-dependent_MTases_sf"/>
</dbReference>
<name>A0A6A8G7G0_9EURY</name>
<dbReference type="CDD" id="cd02440">
    <property type="entry name" value="AdoMet_MTases"/>
    <property type="match status" value="1"/>
</dbReference>
<reference evidence="2 3" key="1">
    <citation type="submission" date="2019-11" db="EMBL/GenBank/DDBJ databases">
        <title>Whole genome sequence of Haloferax sp. MBLA0078.</title>
        <authorList>
            <person name="Seo M.-J."/>
            <person name="Cho E.-S."/>
        </authorList>
    </citation>
    <scope>NUCLEOTIDE SEQUENCE [LARGE SCALE GENOMIC DNA]</scope>
    <source>
        <strain evidence="2 3">MBLA0078</strain>
    </source>
</reference>
<evidence type="ECO:0000313" key="2">
    <source>
        <dbReference type="EMBL" id="MRW97220.1"/>
    </source>
</evidence>
<dbReference type="Pfam" id="PF13649">
    <property type="entry name" value="Methyltransf_25"/>
    <property type="match status" value="1"/>
</dbReference>
<keyword evidence="2" id="KW-0489">Methyltransferase</keyword>
<feature type="domain" description="Methyltransferase" evidence="1">
    <location>
        <begin position="48"/>
        <end position="140"/>
    </location>
</feature>